<evidence type="ECO:0000313" key="1">
    <source>
        <dbReference type="EMBL" id="MCU7377756.1"/>
    </source>
</evidence>
<comment type="caution">
    <text evidence="1">The sequence shown here is derived from an EMBL/GenBank/DDBJ whole genome shotgun (WGS) entry which is preliminary data.</text>
</comment>
<reference evidence="1" key="1">
    <citation type="submission" date="2022-09" db="EMBL/GenBank/DDBJ databases">
        <title>Culturomic study of gut microbiota in children with autism spectrum disorder.</title>
        <authorList>
            <person name="Efimov B.A."/>
            <person name="Chaplin A.V."/>
            <person name="Sokolova S.R."/>
            <person name="Pikina A.P."/>
            <person name="Korzhanova M."/>
            <person name="Belova V."/>
            <person name="Korostin D."/>
        </authorList>
    </citation>
    <scope>NUCLEOTIDE SEQUENCE</scope>
    <source>
        <strain evidence="1">ASD5510</strain>
    </source>
</reference>
<gene>
    <name evidence="1" type="ORF">OBO34_05225</name>
</gene>
<evidence type="ECO:0000313" key="2">
    <source>
        <dbReference type="Proteomes" id="UP001065549"/>
    </source>
</evidence>
<dbReference type="SUPFAM" id="SSF102891">
    <property type="entry name" value="Hypothetical protein Ta1206"/>
    <property type="match status" value="1"/>
</dbReference>
<dbReference type="AlphaFoldDB" id="A0A9J6QQQ9"/>
<name>A0A9J6QQQ9_9FIRM</name>
<dbReference type="Proteomes" id="UP001065549">
    <property type="component" value="Unassembled WGS sequence"/>
</dbReference>
<keyword evidence="2" id="KW-1185">Reference proteome</keyword>
<dbReference type="Gene3D" id="3.30.1980.10">
    <property type="entry name" value="Hypothetical protein YunC"/>
    <property type="match status" value="1"/>
</dbReference>
<organism evidence="1 2">
    <name type="scientific">Hominibacterium faecale</name>
    <dbReference type="NCBI Taxonomy" id="2839743"/>
    <lineage>
        <taxon>Bacteria</taxon>
        <taxon>Bacillati</taxon>
        <taxon>Bacillota</taxon>
        <taxon>Clostridia</taxon>
        <taxon>Peptostreptococcales</taxon>
        <taxon>Anaerovoracaceae</taxon>
        <taxon>Hominibacterium</taxon>
    </lineage>
</organism>
<proteinExistence type="predicted"/>
<protein>
    <submittedName>
        <fullName evidence="1">DUF1805 domain-containing protein</fullName>
    </submittedName>
</protein>
<dbReference type="InterPro" id="IPR014931">
    <property type="entry name" value="DUF1805"/>
</dbReference>
<accession>A0A9J6QQQ9</accession>
<dbReference type="InterPro" id="IPR036493">
    <property type="entry name" value="YunC_sf"/>
</dbReference>
<sequence>MIKIELLNVSGQTIQGLSIKEPGGEGHPNMLILLCKRGYIMCGYLNQAAAEKFSDAAAIISGSSFDELLENAVKTVTPEAEKLGVTVGMKGAEAVVKLNG</sequence>
<dbReference type="EMBL" id="JAOSHN010000002">
    <property type="protein sequence ID" value="MCU7377756.1"/>
    <property type="molecule type" value="Genomic_DNA"/>
</dbReference>
<dbReference type="Pfam" id="PF08827">
    <property type="entry name" value="DUF1805"/>
    <property type="match status" value="1"/>
</dbReference>
<dbReference type="RefSeq" id="WP_227755249.1">
    <property type="nucleotide sequence ID" value="NZ_JAOSHN010000002.1"/>
</dbReference>